<keyword evidence="3" id="KW-0281">Fimbrium</keyword>
<evidence type="ECO:0000256" key="5">
    <source>
        <dbReference type="SAM" id="SignalP"/>
    </source>
</evidence>
<reference evidence="7" key="3">
    <citation type="submission" date="2017-03" db="EMBL/GenBank/DDBJ databases">
        <title>The mobilome is the main driver of stx2-positive O26:H11 Escherichia coli strains evolution.</title>
        <authorList>
            <person name="Delannoy S."/>
            <person name="Mariani-Kurkdjian P."/>
            <person name="Webb H.E."/>
            <person name="Bonacorsi S."/>
            <person name="Fach P."/>
        </authorList>
    </citation>
    <scope>NUCLEOTIDE SEQUENCE</scope>
    <source>
        <strain evidence="7">34870</strain>
    </source>
</reference>
<comment type="similarity">
    <text evidence="4">Belongs to the fimbrial K88 protein family.</text>
</comment>
<gene>
    <name evidence="7" type="ORF">ABE91_026545</name>
</gene>
<evidence type="ECO:0000313" key="7">
    <source>
        <dbReference type="EMBL" id="PBN68602.1"/>
    </source>
</evidence>
<comment type="subcellular location">
    <subcellularLocation>
        <location evidence="1">Fimbrium</location>
    </subcellularLocation>
</comment>
<feature type="signal peptide" evidence="5">
    <location>
        <begin position="1"/>
        <end position="22"/>
    </location>
</feature>
<dbReference type="GO" id="GO:0007155">
    <property type="term" value="P:cell adhesion"/>
    <property type="evidence" value="ECO:0007669"/>
    <property type="project" value="InterPro"/>
</dbReference>
<keyword evidence="2 5" id="KW-0732">Signal</keyword>
<reference evidence="7 8" key="2">
    <citation type="journal article" date="2015" name="Genome Announc.">
        <title>Draft Genome Sequences of Human-Pathogenic Escherichia coli O26:H11 Strains Carrying the stx2 Gene Only and Circulating in France.</title>
        <authorList>
            <person name="Delannoy S."/>
            <person name="Mariani-Kurkdjian P."/>
            <person name="Bonacorsi S."/>
            <person name="Liguori S."/>
            <person name="Ison S.A."/>
            <person name="Fach P."/>
        </authorList>
    </citation>
    <scope>NUCLEOTIDE SEQUENCE [LARGE SCALE GENOMIC DNA]</scope>
    <source>
        <strain evidence="7 8">34870</strain>
    </source>
</reference>
<dbReference type="InterPro" id="IPR003467">
    <property type="entry name" value="Fimbrial_K88_FaeH"/>
</dbReference>
<evidence type="ECO:0000256" key="1">
    <source>
        <dbReference type="ARBA" id="ARBA00004561"/>
    </source>
</evidence>
<protein>
    <submittedName>
        <fullName evidence="7">F41 fimbrial protein</fullName>
    </submittedName>
    <submittedName>
        <fullName evidence="6">LdaG</fullName>
    </submittedName>
</protein>
<dbReference type="PATRIC" id="fig|562.7294.peg.4554"/>
<sequence>MKKTLLALAVVASAVVSGSALASDWTDNQPAGDIPIGGTIDAPVVHWQWKTGDGLSSFANSTAQISGNVLNITVADDQPFLAGRFNEAYKGSLIGASLIPKVVMTSYDGTEITPEFTSATNMNITVKVKNSADGSNLGTLSVPLTFSAAVAAIYPNSSDDNGVASITGGGTGAMLEGLVKPGQMSDVNIATKWSGIPVTEMISYVQKIYPGVNIQQDGGYYNFNDLNHGNYVKSDHAFYFVYGSGIPANSTLVMHLDGDVSSHTEWVAPVTVTVSYS</sequence>
<dbReference type="RefSeq" id="WP_024222504.1">
    <property type="nucleotide sequence ID" value="NZ_BGDQ01000020.1"/>
</dbReference>
<dbReference type="EMBL" id="AY858803">
    <property type="protein sequence ID" value="AAX78189.1"/>
    <property type="molecule type" value="Genomic_DNA"/>
</dbReference>
<dbReference type="Proteomes" id="UP000036331">
    <property type="component" value="Unassembled WGS sequence"/>
</dbReference>
<dbReference type="AlphaFoldDB" id="Q49JF8"/>
<dbReference type="Pfam" id="PF02432">
    <property type="entry name" value="Fimbrial_K88"/>
    <property type="match status" value="1"/>
</dbReference>
<accession>Q49JF8</accession>
<dbReference type="GO" id="GO:0009289">
    <property type="term" value="C:pilus"/>
    <property type="evidence" value="ECO:0007669"/>
    <property type="project" value="UniProtKB-SubCell"/>
</dbReference>
<feature type="chain" id="PRO_5042457611" evidence="5">
    <location>
        <begin position="23"/>
        <end position="277"/>
    </location>
</feature>
<evidence type="ECO:0000256" key="3">
    <source>
        <dbReference type="ARBA" id="ARBA00023263"/>
    </source>
</evidence>
<name>Q49JF8_ECOLX</name>
<dbReference type="EMBL" id="LDXE02000007">
    <property type="protein sequence ID" value="PBN68602.1"/>
    <property type="molecule type" value="Genomic_DNA"/>
</dbReference>
<evidence type="ECO:0000256" key="2">
    <source>
        <dbReference type="ARBA" id="ARBA00022729"/>
    </source>
</evidence>
<evidence type="ECO:0000313" key="8">
    <source>
        <dbReference type="Proteomes" id="UP000036331"/>
    </source>
</evidence>
<organism evidence="6">
    <name type="scientific">Escherichia coli</name>
    <dbReference type="NCBI Taxonomy" id="562"/>
    <lineage>
        <taxon>Bacteria</taxon>
        <taxon>Pseudomonadati</taxon>
        <taxon>Pseudomonadota</taxon>
        <taxon>Gammaproteobacteria</taxon>
        <taxon>Enterobacterales</taxon>
        <taxon>Enterobacteriaceae</taxon>
        <taxon>Escherichia</taxon>
    </lineage>
</organism>
<reference evidence="6" key="1">
    <citation type="journal article" date="2005" name="Infect. Immun.">
        <title>Identification and characterization of the locus for diffuse adherence, which encodes a novel afimbrial adhesin found in atypical enteropathogenic Escherichia coli.</title>
        <authorList>
            <person name="Scaletsky I.C."/>
            <person name="Michalski J."/>
            <person name="Torres A.G."/>
            <person name="Dulguer M.V."/>
            <person name="Kaper J.B."/>
        </authorList>
    </citation>
    <scope>NUCLEOTIDE SEQUENCE</scope>
</reference>
<evidence type="ECO:0000256" key="4">
    <source>
        <dbReference type="ARBA" id="ARBA00049989"/>
    </source>
</evidence>
<proteinExistence type="inferred from homology"/>
<evidence type="ECO:0000313" key="6">
    <source>
        <dbReference type="EMBL" id="AAX78189.1"/>
    </source>
</evidence>